<comment type="caution">
    <text evidence="1">The sequence shown here is derived from an EMBL/GenBank/DDBJ whole genome shotgun (WGS) entry which is preliminary data.</text>
</comment>
<dbReference type="AlphaFoldDB" id="A0A2C4PEM1"/>
<evidence type="ECO:0000313" key="1">
    <source>
        <dbReference type="EMBL" id="PHD57164.1"/>
    </source>
</evidence>
<accession>A0A2C4PEM1</accession>
<name>A0A2C4PEM1_9BACI</name>
<dbReference type="Proteomes" id="UP000223364">
    <property type="component" value="Unassembled WGS sequence"/>
</dbReference>
<sequence>MENLYLIARDTESTEAGKEHDELNLFTKNKYPHFKEIPYKDGEKKWTHSSFQFEIVAPAEQEIEIIQLALTFAKIYGWKGIDLLKKEIYIQDEYEDGVYIEVSEKGIPISYEIFLGFTDNWNVTFDELIKH</sequence>
<proteinExistence type="predicted"/>
<reference evidence="1 2" key="1">
    <citation type="submission" date="2017-09" db="EMBL/GenBank/DDBJ databases">
        <title>Large-scale bioinformatics analysis of Bacillus genomes uncovers conserved roles of natural products in bacterial physiology.</title>
        <authorList>
            <consortium name="Agbiome Team Llc"/>
            <person name="Bleich R.M."/>
            <person name="Grubbs K.J."/>
            <person name="Santa Maria K.C."/>
            <person name="Allen S.E."/>
            <person name="Farag S."/>
            <person name="Shank E.A."/>
            <person name="Bowers A."/>
        </authorList>
    </citation>
    <scope>NUCLEOTIDE SEQUENCE [LARGE SCALE GENOMIC DNA]</scope>
    <source>
        <strain evidence="1 2">AFS044295</strain>
    </source>
</reference>
<dbReference type="EMBL" id="NUSP01000029">
    <property type="protein sequence ID" value="PHD57164.1"/>
    <property type="molecule type" value="Genomic_DNA"/>
</dbReference>
<dbReference type="RefSeq" id="WP_098815938.1">
    <property type="nucleotide sequence ID" value="NZ_NUSP01000029.1"/>
</dbReference>
<evidence type="ECO:0000313" key="2">
    <source>
        <dbReference type="Proteomes" id="UP000223364"/>
    </source>
</evidence>
<organism evidence="1 2">
    <name type="scientific">Bacillus wiedmannii</name>
    <dbReference type="NCBI Taxonomy" id="1890302"/>
    <lineage>
        <taxon>Bacteria</taxon>
        <taxon>Bacillati</taxon>
        <taxon>Bacillota</taxon>
        <taxon>Bacilli</taxon>
        <taxon>Bacillales</taxon>
        <taxon>Bacillaceae</taxon>
        <taxon>Bacillus</taxon>
        <taxon>Bacillus cereus group</taxon>
    </lineage>
</organism>
<gene>
    <name evidence="1" type="ORF">COF57_24570</name>
</gene>
<protein>
    <submittedName>
        <fullName evidence="1">Uncharacterized protein</fullName>
    </submittedName>
</protein>